<dbReference type="PANTHER" id="PTHR46796:SF13">
    <property type="entry name" value="HTH-TYPE TRANSCRIPTIONAL ACTIVATOR RHAS"/>
    <property type="match status" value="1"/>
</dbReference>
<sequence length="254" mass="28315">MIHEILSQIDPPFTGEALFDHLSDIVFFIKNERGEYLVVNNTLVDRCGVQDKRQLIGRTAAEVLRPPLGASYAAQDLRVVQTGQPITSQLELHIYASGDVGWCLTTKLPLRQKKTGAVIGLVGVSQDLHLPDTATELYQNLLAAISHAETHLAQPPTVEELADVAEMSPYQLNRRMRHVFGLTAGQWLLKLRIDRAQQTLRESDASIASVAFSVGYADQSAFTRQFHRTTGMSPRDYQKYGQEDEWVSRVGAID</sequence>
<dbReference type="PRINTS" id="PR00032">
    <property type="entry name" value="HTHARAC"/>
</dbReference>
<dbReference type="RefSeq" id="WP_145307691.1">
    <property type="nucleotide sequence ID" value="NZ_CP037452.1"/>
</dbReference>
<dbReference type="InterPro" id="IPR050204">
    <property type="entry name" value="AraC_XylS_family_regulators"/>
</dbReference>
<keyword evidence="1" id="KW-0805">Transcription regulation</keyword>
<dbReference type="EMBL" id="CP037452">
    <property type="protein sequence ID" value="QDV49715.1"/>
    <property type="molecule type" value="Genomic_DNA"/>
</dbReference>
<dbReference type="Pfam" id="PF08448">
    <property type="entry name" value="PAS_4"/>
    <property type="match status" value="1"/>
</dbReference>
<dbReference type="InterPro" id="IPR018060">
    <property type="entry name" value="HTH_AraC"/>
</dbReference>
<dbReference type="PANTHER" id="PTHR46796">
    <property type="entry name" value="HTH-TYPE TRANSCRIPTIONAL ACTIVATOR RHAS-RELATED"/>
    <property type="match status" value="1"/>
</dbReference>
<dbReference type="Gene3D" id="1.10.10.60">
    <property type="entry name" value="Homeodomain-like"/>
    <property type="match status" value="1"/>
</dbReference>
<keyword evidence="2" id="KW-0238">DNA-binding</keyword>
<dbReference type="GO" id="GO:0003700">
    <property type="term" value="F:DNA-binding transcription factor activity"/>
    <property type="evidence" value="ECO:0007669"/>
    <property type="project" value="InterPro"/>
</dbReference>
<dbReference type="Pfam" id="PF12833">
    <property type="entry name" value="HTH_18"/>
    <property type="match status" value="1"/>
</dbReference>
<dbReference type="OrthoDB" id="273555at2"/>
<proteinExistence type="predicted"/>
<evidence type="ECO:0000313" key="5">
    <source>
        <dbReference type="EMBL" id="QDV49715.1"/>
    </source>
</evidence>
<dbReference type="SMART" id="SM00342">
    <property type="entry name" value="HTH_ARAC"/>
    <property type="match status" value="1"/>
</dbReference>
<feature type="domain" description="HTH araC/xylS-type" evidence="4">
    <location>
        <begin position="142"/>
        <end position="240"/>
    </location>
</feature>
<dbReference type="Proteomes" id="UP000318313">
    <property type="component" value="Chromosome"/>
</dbReference>
<reference evidence="5 6" key="1">
    <citation type="submission" date="2019-03" db="EMBL/GenBank/DDBJ databases">
        <title>Deep-cultivation of Planctomycetes and their phenomic and genomic characterization uncovers novel biology.</title>
        <authorList>
            <person name="Wiegand S."/>
            <person name="Jogler M."/>
            <person name="Boedeker C."/>
            <person name="Pinto D."/>
            <person name="Vollmers J."/>
            <person name="Rivas-Marin E."/>
            <person name="Kohn T."/>
            <person name="Peeters S.H."/>
            <person name="Heuer A."/>
            <person name="Rast P."/>
            <person name="Oberbeckmann S."/>
            <person name="Bunk B."/>
            <person name="Jeske O."/>
            <person name="Meyerdierks A."/>
            <person name="Storesund J.E."/>
            <person name="Kallscheuer N."/>
            <person name="Luecker S."/>
            <person name="Lage O.M."/>
            <person name="Pohl T."/>
            <person name="Merkel B.J."/>
            <person name="Hornburger P."/>
            <person name="Mueller R.-W."/>
            <person name="Bruemmer F."/>
            <person name="Labrenz M."/>
            <person name="Spormann A.M."/>
            <person name="Op den Camp H."/>
            <person name="Overmann J."/>
            <person name="Amann R."/>
            <person name="Jetten M.S.M."/>
            <person name="Mascher T."/>
            <person name="Medema M.H."/>
            <person name="Devos D.P."/>
            <person name="Kaster A.-K."/>
            <person name="Ovreas L."/>
            <person name="Rohde M."/>
            <person name="Galperin M.Y."/>
            <person name="Jogler C."/>
        </authorList>
    </citation>
    <scope>NUCLEOTIDE SEQUENCE [LARGE SCALE GENOMIC DNA]</scope>
    <source>
        <strain evidence="5 6">Enr17</strain>
    </source>
</reference>
<keyword evidence="3" id="KW-0804">Transcription</keyword>
<dbReference type="InterPro" id="IPR020449">
    <property type="entry name" value="Tscrpt_reg_AraC-type_HTH"/>
</dbReference>
<dbReference type="SUPFAM" id="SSF46689">
    <property type="entry name" value="Homeodomain-like"/>
    <property type="match status" value="2"/>
</dbReference>
<dbReference type="SUPFAM" id="SSF55785">
    <property type="entry name" value="PYP-like sensor domain (PAS domain)"/>
    <property type="match status" value="1"/>
</dbReference>
<dbReference type="GO" id="GO:0043565">
    <property type="term" value="F:sequence-specific DNA binding"/>
    <property type="evidence" value="ECO:0007669"/>
    <property type="project" value="InterPro"/>
</dbReference>
<evidence type="ECO:0000256" key="2">
    <source>
        <dbReference type="ARBA" id="ARBA00023125"/>
    </source>
</evidence>
<gene>
    <name evidence="5" type="primary">rhaS</name>
    <name evidence="5" type="ORF">Enr17x_17360</name>
</gene>
<evidence type="ECO:0000256" key="3">
    <source>
        <dbReference type="ARBA" id="ARBA00023163"/>
    </source>
</evidence>
<evidence type="ECO:0000259" key="4">
    <source>
        <dbReference type="PROSITE" id="PS01124"/>
    </source>
</evidence>
<name>A0A518I9D2_9PLAN</name>
<dbReference type="AlphaFoldDB" id="A0A518I9D2"/>
<organism evidence="5 6">
    <name type="scientific">Gimesia fumaroli</name>
    <dbReference type="NCBI Taxonomy" id="2527976"/>
    <lineage>
        <taxon>Bacteria</taxon>
        <taxon>Pseudomonadati</taxon>
        <taxon>Planctomycetota</taxon>
        <taxon>Planctomycetia</taxon>
        <taxon>Planctomycetales</taxon>
        <taxon>Planctomycetaceae</taxon>
        <taxon>Gimesia</taxon>
    </lineage>
</organism>
<dbReference type="InterPro" id="IPR009057">
    <property type="entry name" value="Homeodomain-like_sf"/>
</dbReference>
<dbReference type="Gene3D" id="3.30.450.20">
    <property type="entry name" value="PAS domain"/>
    <property type="match status" value="1"/>
</dbReference>
<evidence type="ECO:0000256" key="1">
    <source>
        <dbReference type="ARBA" id="ARBA00023015"/>
    </source>
</evidence>
<dbReference type="InterPro" id="IPR035965">
    <property type="entry name" value="PAS-like_dom_sf"/>
</dbReference>
<dbReference type="PROSITE" id="PS01124">
    <property type="entry name" value="HTH_ARAC_FAMILY_2"/>
    <property type="match status" value="1"/>
</dbReference>
<dbReference type="KEGG" id="gfm:Enr17x_17360"/>
<keyword evidence="6" id="KW-1185">Reference proteome</keyword>
<evidence type="ECO:0000313" key="6">
    <source>
        <dbReference type="Proteomes" id="UP000318313"/>
    </source>
</evidence>
<accession>A0A518I9D2</accession>
<protein>
    <submittedName>
        <fullName evidence="5">HTH-type transcriptional activator RhaS</fullName>
    </submittedName>
</protein>
<dbReference type="InterPro" id="IPR013656">
    <property type="entry name" value="PAS_4"/>
</dbReference>